<name>A0AAW0XF45_CHEQU</name>
<evidence type="ECO:0000256" key="3">
    <source>
        <dbReference type="ARBA" id="ARBA00023272"/>
    </source>
</evidence>
<feature type="compositionally biased region" description="Basic and acidic residues" evidence="4">
    <location>
        <begin position="21"/>
        <end position="31"/>
    </location>
</feature>
<evidence type="ECO:0000256" key="2">
    <source>
        <dbReference type="ARBA" id="ARBA00022553"/>
    </source>
</evidence>
<comment type="caution">
    <text evidence="5">The sequence shown here is derived from an EMBL/GenBank/DDBJ whole genome shotgun (WGS) entry which is preliminary data.</text>
</comment>
<dbReference type="Proteomes" id="UP001445076">
    <property type="component" value="Unassembled WGS sequence"/>
</dbReference>
<proteinExistence type="inferred from homology"/>
<dbReference type="InterPro" id="IPR008025">
    <property type="entry name" value="CPI-17"/>
</dbReference>
<keyword evidence="6" id="KW-1185">Reference proteome</keyword>
<dbReference type="InterPro" id="IPR036658">
    <property type="entry name" value="CPI-17_sf"/>
</dbReference>
<evidence type="ECO:0000256" key="1">
    <source>
        <dbReference type="ARBA" id="ARBA00005483"/>
    </source>
</evidence>
<feature type="compositionally biased region" description="Polar residues" evidence="4">
    <location>
        <begin position="71"/>
        <end position="80"/>
    </location>
</feature>
<dbReference type="PANTHER" id="PTHR16188">
    <property type="entry name" value="PROTEIN PHOSPHATASE 1 INHIBITOR POTENTIATED BY PROTEIN KINASE C"/>
    <property type="match status" value="1"/>
</dbReference>
<dbReference type="Gene3D" id="1.10.150.220">
    <property type="entry name" value="CPI-17"/>
    <property type="match status" value="1"/>
</dbReference>
<evidence type="ECO:0000313" key="5">
    <source>
        <dbReference type="EMBL" id="KAK8738391.1"/>
    </source>
</evidence>
<keyword evidence="2" id="KW-0597">Phosphoprotein</keyword>
<dbReference type="SUPFAM" id="SSF81790">
    <property type="entry name" value="Myosin phosphatase inhibitor 17kDa protein, CPI-17"/>
    <property type="match status" value="1"/>
</dbReference>
<dbReference type="EMBL" id="JARKIK010000039">
    <property type="protein sequence ID" value="KAK8738391.1"/>
    <property type="molecule type" value="Genomic_DNA"/>
</dbReference>
<feature type="compositionally biased region" description="Basic residues" evidence="4">
    <location>
        <begin position="1"/>
        <end position="10"/>
    </location>
</feature>
<keyword evidence="3" id="KW-0650">Protein phosphatase inhibitor</keyword>
<comment type="similarity">
    <text evidence="1">Belongs to the PP1 inhibitor family.</text>
</comment>
<dbReference type="GO" id="GO:0004865">
    <property type="term" value="F:protein serine/threonine phosphatase inhibitor activity"/>
    <property type="evidence" value="ECO:0007669"/>
    <property type="project" value="TreeGrafter"/>
</dbReference>
<evidence type="ECO:0008006" key="7">
    <source>
        <dbReference type="Google" id="ProtNLM"/>
    </source>
</evidence>
<organism evidence="5 6">
    <name type="scientific">Cherax quadricarinatus</name>
    <name type="common">Australian red claw crayfish</name>
    <dbReference type="NCBI Taxonomy" id="27406"/>
    <lineage>
        <taxon>Eukaryota</taxon>
        <taxon>Metazoa</taxon>
        <taxon>Ecdysozoa</taxon>
        <taxon>Arthropoda</taxon>
        <taxon>Crustacea</taxon>
        <taxon>Multicrustacea</taxon>
        <taxon>Malacostraca</taxon>
        <taxon>Eumalacostraca</taxon>
        <taxon>Eucarida</taxon>
        <taxon>Decapoda</taxon>
        <taxon>Pleocyemata</taxon>
        <taxon>Astacidea</taxon>
        <taxon>Parastacoidea</taxon>
        <taxon>Parastacidae</taxon>
        <taxon>Cherax</taxon>
    </lineage>
</organism>
<evidence type="ECO:0000313" key="6">
    <source>
        <dbReference type="Proteomes" id="UP001445076"/>
    </source>
</evidence>
<feature type="compositionally biased region" description="Low complexity" evidence="4">
    <location>
        <begin position="35"/>
        <end position="49"/>
    </location>
</feature>
<feature type="region of interest" description="Disordered" evidence="4">
    <location>
        <begin position="1"/>
        <end position="91"/>
    </location>
</feature>
<dbReference type="GO" id="GO:0005737">
    <property type="term" value="C:cytoplasm"/>
    <property type="evidence" value="ECO:0007669"/>
    <property type="project" value="InterPro"/>
</dbReference>
<dbReference type="AlphaFoldDB" id="A0AAW0XF45"/>
<evidence type="ECO:0000256" key="4">
    <source>
        <dbReference type="SAM" id="MobiDB-lite"/>
    </source>
</evidence>
<gene>
    <name evidence="5" type="ORF">OTU49_003842</name>
</gene>
<reference evidence="5 6" key="1">
    <citation type="journal article" date="2024" name="BMC Genomics">
        <title>Genome assembly of redclaw crayfish (Cherax quadricarinatus) provides insights into its immune adaptation and hypoxia tolerance.</title>
        <authorList>
            <person name="Liu Z."/>
            <person name="Zheng J."/>
            <person name="Li H."/>
            <person name="Fang K."/>
            <person name="Wang S."/>
            <person name="He J."/>
            <person name="Zhou D."/>
            <person name="Weng S."/>
            <person name="Chi M."/>
            <person name="Gu Z."/>
            <person name="He J."/>
            <person name="Li F."/>
            <person name="Wang M."/>
        </authorList>
    </citation>
    <scope>NUCLEOTIDE SEQUENCE [LARGE SCALE GENOMIC DNA]</scope>
    <source>
        <strain evidence="5">ZL_2023a</strain>
    </source>
</reference>
<protein>
    <recommendedName>
        <fullName evidence="7">Protein phosphatase 1 regulatory subunit 14B</fullName>
    </recommendedName>
</protein>
<dbReference type="PANTHER" id="PTHR16188:SF14">
    <property type="entry name" value="GEO07393P1"/>
    <property type="match status" value="1"/>
</dbReference>
<sequence length="199" mass="22128">MLSRLRRQAKQRLSGSSHRSVKFEDGVKGGDDDVVSATPPDATDAAAPTVNGELEDRSGTPTSGMEVGVASYTSGRTVGSSPDRGRGPPRGNLHVEFAQIGEVKERKEKYLTAKYGAHQMSLIRKRLGVEMWMFDQLQTLYPSPEGKNEEKELDLDELLDVEGELKRKKYLWDSLADCKQSKDKVEKFIAELLERATTL</sequence>
<dbReference type="Pfam" id="PF05361">
    <property type="entry name" value="PP1_inhibitor"/>
    <property type="match status" value="1"/>
</dbReference>
<accession>A0AAW0XF45</accession>